<dbReference type="PATRIC" id="fig|1227487.5.peg.1480"/>
<proteinExistence type="predicted"/>
<reference evidence="4 5" key="1">
    <citation type="journal article" date="2014" name="PLoS Genet.">
        <title>Phylogenetically driven sequencing of extremely halophilic archaea reveals strategies for static and dynamic osmo-response.</title>
        <authorList>
            <person name="Becker E.A."/>
            <person name="Seitzer P.M."/>
            <person name="Tritt A."/>
            <person name="Larsen D."/>
            <person name="Krusor M."/>
            <person name="Yao A.I."/>
            <person name="Wu D."/>
            <person name="Madern D."/>
            <person name="Eisen J.A."/>
            <person name="Darling A.E."/>
            <person name="Facciotti M.T."/>
        </authorList>
    </citation>
    <scope>NUCLEOTIDE SEQUENCE [LARGE SCALE GENOMIC DNA]</scope>
    <source>
        <strain evidence="4 5">JCM 14848</strain>
    </source>
</reference>
<dbReference type="Pfam" id="PF07364">
    <property type="entry name" value="DUF1485"/>
    <property type="match status" value="1"/>
</dbReference>
<dbReference type="InterPro" id="IPR010799">
    <property type="entry name" value="MlrC_C"/>
</dbReference>
<dbReference type="RefSeq" id="WP_008385366.1">
    <property type="nucleotide sequence ID" value="NZ_AOIV01000011.1"/>
</dbReference>
<sequence>MKVAVGAMSHETNTFAAGTTDIDAFATAVGDGVLETDHVGRSIGGIVEALDDAGVEVYPTAGASALPGPAVEPETYQWLREELLDRLAGESVDGVCLDLHGSMFVADEPDPEGDLLAAVRDAVGPDTPMTAALDMHATVTERMVESLDGVAGYRTAPHTDVAETGVRAATLLLDALNGDASLTLGWEPLPMLLAGEQSETEAEPMRTLVESLENADERDGVYDANYFLGFPWADSPHAGCHALVTGDAGARSVVEGTAAELADAFWDRRAEFGFTTEAYDPEGALEAAAATDGRPVVVADTGDIPGAGAGENTTNLLSAMLAREDLGRPFVAVVADAESYETCREAGEGTEVNLSLGQEYPGGTPLEVAGVPVRFLDADGARTVLVSLDGADVVVADRRTNAHRDPEFVRRLGVDPTERAVIAVKSGYLSPAWKGVAARRLFALTPGETNQRLADLPYEHVPRPTYPLDEDAEWSPRTARRE</sequence>
<feature type="domain" description="Microcystin LR degradation protein MlrC C-terminal" evidence="2">
    <location>
        <begin position="298"/>
        <end position="460"/>
    </location>
</feature>
<evidence type="ECO:0000313" key="5">
    <source>
        <dbReference type="Proteomes" id="UP000011513"/>
    </source>
</evidence>
<dbReference type="AlphaFoldDB" id="M0DCS1"/>
<evidence type="ECO:0000313" key="4">
    <source>
        <dbReference type="EMBL" id="ELZ32603.1"/>
    </source>
</evidence>
<organism evidence="4 5">
    <name type="scientific">Halogeometricum pallidum JCM 14848</name>
    <dbReference type="NCBI Taxonomy" id="1227487"/>
    <lineage>
        <taxon>Archaea</taxon>
        <taxon>Methanobacteriati</taxon>
        <taxon>Methanobacteriota</taxon>
        <taxon>Stenosarchaea group</taxon>
        <taxon>Halobacteria</taxon>
        <taxon>Halobacteriales</taxon>
        <taxon>Haloferacaceae</taxon>
        <taxon>Halogeometricum</taxon>
    </lineage>
</organism>
<dbReference type="InterPro" id="IPR009197">
    <property type="entry name" value="MlrC"/>
</dbReference>
<feature type="domain" description="Microcystin LR degradation protein MlrC N-terminal" evidence="3">
    <location>
        <begin position="2"/>
        <end position="288"/>
    </location>
</feature>
<evidence type="ECO:0000259" key="3">
    <source>
        <dbReference type="Pfam" id="PF07364"/>
    </source>
</evidence>
<feature type="region of interest" description="Disordered" evidence="1">
    <location>
        <begin position="462"/>
        <end position="482"/>
    </location>
</feature>
<dbReference type="PIRSF" id="PIRSF012702">
    <property type="entry name" value="UCP012702"/>
    <property type="match status" value="1"/>
</dbReference>
<gene>
    <name evidence="4" type="ORF">C474_07277</name>
</gene>
<dbReference type="Pfam" id="PF07171">
    <property type="entry name" value="MlrC_C"/>
    <property type="match status" value="1"/>
</dbReference>
<dbReference type="InParanoid" id="M0DCS1"/>
<dbReference type="Proteomes" id="UP000011513">
    <property type="component" value="Unassembled WGS sequence"/>
</dbReference>
<name>M0DCS1_HALPD</name>
<evidence type="ECO:0000259" key="2">
    <source>
        <dbReference type="Pfam" id="PF07171"/>
    </source>
</evidence>
<accession>M0DCS1</accession>
<comment type="caution">
    <text evidence="4">The sequence shown here is derived from an EMBL/GenBank/DDBJ whole genome shotgun (WGS) entry which is preliminary data.</text>
</comment>
<evidence type="ECO:0000256" key="1">
    <source>
        <dbReference type="SAM" id="MobiDB-lite"/>
    </source>
</evidence>
<dbReference type="InterPro" id="IPR015995">
    <property type="entry name" value="MlrC_N"/>
</dbReference>
<keyword evidence="5" id="KW-1185">Reference proteome</keyword>
<dbReference type="eggNOG" id="arCOG09072">
    <property type="taxonomic scope" value="Archaea"/>
</dbReference>
<dbReference type="EMBL" id="AOIV01000011">
    <property type="protein sequence ID" value="ELZ32603.1"/>
    <property type="molecule type" value="Genomic_DNA"/>
</dbReference>
<dbReference type="OrthoDB" id="318305at2157"/>
<protein>
    <submittedName>
        <fullName evidence="4">Microcystin LR degradation protein MlrC</fullName>
    </submittedName>
</protein>